<evidence type="ECO:0000313" key="2">
    <source>
        <dbReference type="Proteomes" id="UP000298218"/>
    </source>
</evidence>
<dbReference type="InterPro" id="IPR014825">
    <property type="entry name" value="DNA_alkylation"/>
</dbReference>
<proteinExistence type="predicted"/>
<dbReference type="Gene3D" id="1.25.10.90">
    <property type="match status" value="1"/>
</dbReference>
<organism evidence="1 2">
    <name type="scientific">Cryobacterium psychrophilum</name>
    <dbReference type="NCBI Taxonomy" id="41988"/>
    <lineage>
        <taxon>Bacteria</taxon>
        <taxon>Bacillati</taxon>
        <taxon>Actinomycetota</taxon>
        <taxon>Actinomycetes</taxon>
        <taxon>Micrococcales</taxon>
        <taxon>Microbacteriaceae</taxon>
        <taxon>Cryobacterium</taxon>
    </lineage>
</organism>
<dbReference type="Pfam" id="PF08713">
    <property type="entry name" value="DNA_alkylation"/>
    <property type="match status" value="1"/>
</dbReference>
<evidence type="ECO:0000313" key="1">
    <source>
        <dbReference type="EMBL" id="TFD75967.1"/>
    </source>
</evidence>
<name>A0A4Y8KK89_9MICO</name>
<comment type="caution">
    <text evidence="1">The sequence shown here is derived from an EMBL/GenBank/DDBJ whole genome shotgun (WGS) entry which is preliminary data.</text>
</comment>
<dbReference type="Proteomes" id="UP000298218">
    <property type="component" value="Unassembled WGS sequence"/>
</dbReference>
<protein>
    <submittedName>
        <fullName evidence="1">Uncharacterized protein</fullName>
    </submittedName>
</protein>
<dbReference type="AlphaFoldDB" id="A0A4Y8KK89"/>
<accession>A0A4Y8KK89</accession>
<dbReference type="RefSeq" id="WP_134172960.1">
    <property type="nucleotide sequence ID" value="NZ_SODI01000001.1"/>
</dbReference>
<keyword evidence="2" id="KW-1185">Reference proteome</keyword>
<sequence>MTDAARTFPASLTACAVKGPLGGLADPEFAEGVARFFQTGPVQYADGDVFLGLKVPVVGTSVKAFAALPQAEIDVLLESEVHEH</sequence>
<dbReference type="OrthoDB" id="9775346at2"/>
<dbReference type="EMBL" id="SOHQ01000041">
    <property type="protein sequence ID" value="TFD75967.1"/>
    <property type="molecule type" value="Genomic_DNA"/>
</dbReference>
<gene>
    <name evidence="1" type="ORF">E3T53_14355</name>
</gene>
<reference evidence="1 2" key="1">
    <citation type="submission" date="2019-03" db="EMBL/GenBank/DDBJ databases">
        <title>Genomics of glacier-inhabiting Cryobacterium strains.</title>
        <authorList>
            <person name="Liu Q."/>
            <person name="Xin Y.-H."/>
        </authorList>
    </citation>
    <scope>NUCLEOTIDE SEQUENCE [LARGE SCALE GENOMIC DNA]</scope>
    <source>
        <strain evidence="1 2">CGMCC 1.4292</strain>
    </source>
</reference>